<dbReference type="InterPro" id="IPR002539">
    <property type="entry name" value="MaoC-like_dom"/>
</dbReference>
<organism evidence="2 3">
    <name type="scientific">Diplocloster agilis</name>
    <dbReference type="NCBI Taxonomy" id="2850323"/>
    <lineage>
        <taxon>Bacteria</taxon>
        <taxon>Bacillati</taxon>
        <taxon>Bacillota</taxon>
        <taxon>Clostridia</taxon>
        <taxon>Lachnospirales</taxon>
        <taxon>Lachnospiraceae</taxon>
        <taxon>Diplocloster</taxon>
    </lineage>
</organism>
<evidence type="ECO:0000313" key="2">
    <source>
        <dbReference type="EMBL" id="MBU9737028.1"/>
    </source>
</evidence>
<dbReference type="PANTHER" id="PTHR43664:SF1">
    <property type="entry name" value="BETA-METHYLMALYL-COA DEHYDRATASE"/>
    <property type="match status" value="1"/>
</dbReference>
<dbReference type="RefSeq" id="WP_158342420.1">
    <property type="nucleotide sequence ID" value="NZ_JAHQCW010000016.1"/>
</dbReference>
<comment type="caution">
    <text evidence="2">The sequence shown here is derived from an EMBL/GenBank/DDBJ whole genome shotgun (WGS) entry which is preliminary data.</text>
</comment>
<keyword evidence="3" id="KW-1185">Reference proteome</keyword>
<reference evidence="2" key="1">
    <citation type="submission" date="2021-06" db="EMBL/GenBank/DDBJ databases">
        <title>Description of novel taxa of the family Lachnospiraceae.</title>
        <authorList>
            <person name="Chaplin A.V."/>
            <person name="Sokolova S.R."/>
            <person name="Pikina A.P."/>
            <person name="Korzhanova M."/>
            <person name="Belova V."/>
            <person name="Korostin D."/>
            <person name="Efimov B.A."/>
        </authorList>
    </citation>
    <scope>NUCLEOTIDE SEQUENCE</scope>
    <source>
        <strain evidence="2">ASD5720</strain>
    </source>
</reference>
<dbReference type="SUPFAM" id="SSF54637">
    <property type="entry name" value="Thioesterase/thiol ester dehydrase-isomerase"/>
    <property type="match status" value="1"/>
</dbReference>
<dbReference type="AlphaFoldDB" id="A0A949NGT9"/>
<sequence length="158" mass="17905">MANKVLYFEDIEVGYKFESPGGRTFTNAEVVNFAQFTGDYNLVHLDHEFAKTSLYKENLVHGACVLAVVGGMFRRTQFCADTDTTMLEMTGMKHVKYMNPVKFNDTIHLEVEVLEKIDDAEDTGTIVLGFNGVNQRGEIALDNVREYKFAKRNYKAGE</sequence>
<feature type="domain" description="MaoC-like" evidence="1">
    <location>
        <begin position="13"/>
        <end position="120"/>
    </location>
</feature>
<protein>
    <submittedName>
        <fullName evidence="2">MaoC family dehydratase N-terminal domain-containing protein</fullName>
    </submittedName>
</protein>
<dbReference type="InterPro" id="IPR052342">
    <property type="entry name" value="MCH/BMMD"/>
</dbReference>
<gene>
    <name evidence="2" type="ORF">KTH89_10790</name>
</gene>
<dbReference type="Pfam" id="PF01575">
    <property type="entry name" value="MaoC_dehydratas"/>
    <property type="match status" value="1"/>
</dbReference>
<accession>A0A949NGT9</accession>
<evidence type="ECO:0000259" key="1">
    <source>
        <dbReference type="Pfam" id="PF01575"/>
    </source>
</evidence>
<proteinExistence type="predicted"/>
<name>A0A949NGT9_9FIRM</name>
<dbReference type="PANTHER" id="PTHR43664">
    <property type="entry name" value="MONOAMINE OXIDASE-RELATED"/>
    <property type="match status" value="1"/>
</dbReference>
<dbReference type="Gene3D" id="3.10.129.10">
    <property type="entry name" value="Hotdog Thioesterase"/>
    <property type="match status" value="1"/>
</dbReference>
<evidence type="ECO:0000313" key="3">
    <source>
        <dbReference type="Proteomes" id="UP000712157"/>
    </source>
</evidence>
<dbReference type="EMBL" id="JAHQCW010000016">
    <property type="protein sequence ID" value="MBU9737028.1"/>
    <property type="molecule type" value="Genomic_DNA"/>
</dbReference>
<dbReference type="InterPro" id="IPR029069">
    <property type="entry name" value="HotDog_dom_sf"/>
</dbReference>
<dbReference type="Proteomes" id="UP000712157">
    <property type="component" value="Unassembled WGS sequence"/>
</dbReference>